<gene>
    <name evidence="1" type="ORF">KOR34_44860</name>
</gene>
<dbReference type="Proteomes" id="UP000316714">
    <property type="component" value="Unassembled WGS sequence"/>
</dbReference>
<evidence type="ECO:0000313" key="1">
    <source>
        <dbReference type="EMBL" id="TWT31112.1"/>
    </source>
</evidence>
<sequence length="133" mass="14395">MGTETVGQTPDSDQLYAITCTVAGEAAGAFLIASDRDEAVALARGVLPDNARVMHALQVCPASLVNMHRHKLASLIPREQRLQFSSLNLLKLITIQQGLCESLGLAVDRYEDLVHETLTQRQKGAPDARDTDA</sequence>
<dbReference type="AlphaFoldDB" id="A0A5C5V048"/>
<keyword evidence="2" id="KW-1185">Reference proteome</keyword>
<accession>A0A5C5V048</accession>
<organism evidence="1 2">
    <name type="scientific">Posidoniimonas corsicana</name>
    <dbReference type="NCBI Taxonomy" id="1938618"/>
    <lineage>
        <taxon>Bacteria</taxon>
        <taxon>Pseudomonadati</taxon>
        <taxon>Planctomycetota</taxon>
        <taxon>Planctomycetia</taxon>
        <taxon>Pirellulales</taxon>
        <taxon>Lacipirellulaceae</taxon>
        <taxon>Posidoniimonas</taxon>
    </lineage>
</organism>
<comment type="caution">
    <text evidence="1">The sequence shown here is derived from an EMBL/GenBank/DDBJ whole genome shotgun (WGS) entry which is preliminary data.</text>
</comment>
<reference evidence="1 2" key="1">
    <citation type="submission" date="2019-02" db="EMBL/GenBank/DDBJ databases">
        <title>Deep-cultivation of Planctomycetes and their phenomic and genomic characterization uncovers novel biology.</title>
        <authorList>
            <person name="Wiegand S."/>
            <person name="Jogler M."/>
            <person name="Boedeker C."/>
            <person name="Pinto D."/>
            <person name="Vollmers J."/>
            <person name="Rivas-Marin E."/>
            <person name="Kohn T."/>
            <person name="Peeters S.H."/>
            <person name="Heuer A."/>
            <person name="Rast P."/>
            <person name="Oberbeckmann S."/>
            <person name="Bunk B."/>
            <person name="Jeske O."/>
            <person name="Meyerdierks A."/>
            <person name="Storesund J.E."/>
            <person name="Kallscheuer N."/>
            <person name="Luecker S."/>
            <person name="Lage O.M."/>
            <person name="Pohl T."/>
            <person name="Merkel B.J."/>
            <person name="Hornburger P."/>
            <person name="Mueller R.-W."/>
            <person name="Bruemmer F."/>
            <person name="Labrenz M."/>
            <person name="Spormann A.M."/>
            <person name="Op Den Camp H."/>
            <person name="Overmann J."/>
            <person name="Amann R."/>
            <person name="Jetten M.S.M."/>
            <person name="Mascher T."/>
            <person name="Medema M.H."/>
            <person name="Devos D.P."/>
            <person name="Kaster A.-K."/>
            <person name="Ovreas L."/>
            <person name="Rohde M."/>
            <person name="Galperin M.Y."/>
            <person name="Jogler C."/>
        </authorList>
    </citation>
    <scope>NUCLEOTIDE SEQUENCE [LARGE SCALE GENOMIC DNA]</scope>
    <source>
        <strain evidence="1 2">KOR34</strain>
    </source>
</reference>
<proteinExistence type="predicted"/>
<dbReference type="EMBL" id="SIHJ01000004">
    <property type="protein sequence ID" value="TWT31112.1"/>
    <property type="molecule type" value="Genomic_DNA"/>
</dbReference>
<evidence type="ECO:0000313" key="2">
    <source>
        <dbReference type="Proteomes" id="UP000316714"/>
    </source>
</evidence>
<dbReference type="RefSeq" id="WP_146568303.1">
    <property type="nucleotide sequence ID" value="NZ_SIHJ01000004.1"/>
</dbReference>
<name>A0A5C5V048_9BACT</name>
<protein>
    <submittedName>
        <fullName evidence="1">Uncharacterized protein</fullName>
    </submittedName>
</protein>